<proteinExistence type="predicted"/>
<accession>A0ACB7ZUK0</accession>
<evidence type="ECO:0000313" key="2">
    <source>
        <dbReference type="Proteomes" id="UP000790377"/>
    </source>
</evidence>
<feature type="non-terminal residue" evidence="1">
    <location>
        <position position="1"/>
    </location>
</feature>
<keyword evidence="2" id="KW-1185">Reference proteome</keyword>
<gene>
    <name evidence="1" type="ORF">BJ138DRAFT_969441</name>
</gene>
<sequence>ELTDADIPHRTTIRTRVVQILEAHLDELSAEMQNSIGKISFTTDLWSDINLSPFMAVTAHWI</sequence>
<feature type="non-terminal residue" evidence="1">
    <location>
        <position position="62"/>
    </location>
</feature>
<dbReference type="Proteomes" id="UP000790377">
    <property type="component" value="Unassembled WGS sequence"/>
</dbReference>
<organism evidence="1 2">
    <name type="scientific">Hygrophoropsis aurantiaca</name>
    <dbReference type="NCBI Taxonomy" id="72124"/>
    <lineage>
        <taxon>Eukaryota</taxon>
        <taxon>Fungi</taxon>
        <taxon>Dikarya</taxon>
        <taxon>Basidiomycota</taxon>
        <taxon>Agaricomycotina</taxon>
        <taxon>Agaricomycetes</taxon>
        <taxon>Agaricomycetidae</taxon>
        <taxon>Boletales</taxon>
        <taxon>Coniophorineae</taxon>
        <taxon>Hygrophoropsidaceae</taxon>
        <taxon>Hygrophoropsis</taxon>
    </lineage>
</organism>
<evidence type="ECO:0000313" key="1">
    <source>
        <dbReference type="EMBL" id="KAH7904018.1"/>
    </source>
</evidence>
<name>A0ACB7ZUK0_9AGAM</name>
<protein>
    <submittedName>
        <fullName evidence="1">Uncharacterized protein</fullName>
    </submittedName>
</protein>
<reference evidence="1" key="1">
    <citation type="journal article" date="2021" name="New Phytol.">
        <title>Evolutionary innovations through gain and loss of genes in the ectomycorrhizal Boletales.</title>
        <authorList>
            <person name="Wu G."/>
            <person name="Miyauchi S."/>
            <person name="Morin E."/>
            <person name="Kuo A."/>
            <person name="Drula E."/>
            <person name="Varga T."/>
            <person name="Kohler A."/>
            <person name="Feng B."/>
            <person name="Cao Y."/>
            <person name="Lipzen A."/>
            <person name="Daum C."/>
            <person name="Hundley H."/>
            <person name="Pangilinan J."/>
            <person name="Johnson J."/>
            <person name="Barry K."/>
            <person name="LaButti K."/>
            <person name="Ng V."/>
            <person name="Ahrendt S."/>
            <person name="Min B."/>
            <person name="Choi I.G."/>
            <person name="Park H."/>
            <person name="Plett J.M."/>
            <person name="Magnuson J."/>
            <person name="Spatafora J.W."/>
            <person name="Nagy L.G."/>
            <person name="Henrissat B."/>
            <person name="Grigoriev I.V."/>
            <person name="Yang Z.L."/>
            <person name="Xu J."/>
            <person name="Martin F.M."/>
        </authorList>
    </citation>
    <scope>NUCLEOTIDE SEQUENCE</scope>
    <source>
        <strain evidence="1">ATCC 28755</strain>
    </source>
</reference>
<comment type="caution">
    <text evidence="1">The sequence shown here is derived from an EMBL/GenBank/DDBJ whole genome shotgun (WGS) entry which is preliminary data.</text>
</comment>
<dbReference type="EMBL" id="MU268646">
    <property type="protein sequence ID" value="KAH7904018.1"/>
    <property type="molecule type" value="Genomic_DNA"/>
</dbReference>